<protein>
    <submittedName>
        <fullName evidence="2">Uncharacterized protein</fullName>
    </submittedName>
</protein>
<evidence type="ECO:0000256" key="1">
    <source>
        <dbReference type="SAM" id="MobiDB-lite"/>
    </source>
</evidence>
<dbReference type="AlphaFoldDB" id="A0AAV4TMH3"/>
<sequence>MRRTVTYENPQYIGRGEVDLMKQNMLRSRDVDAARGSNSGIRNGEPVYIPSAPSRSTGGITYGEIVGR</sequence>
<reference evidence="2 3" key="1">
    <citation type="submission" date="2021-06" db="EMBL/GenBank/DDBJ databases">
        <title>Caerostris extrusa draft genome.</title>
        <authorList>
            <person name="Kono N."/>
            <person name="Arakawa K."/>
        </authorList>
    </citation>
    <scope>NUCLEOTIDE SEQUENCE [LARGE SCALE GENOMIC DNA]</scope>
</reference>
<organism evidence="2 3">
    <name type="scientific">Caerostris extrusa</name>
    <name type="common">Bark spider</name>
    <name type="synonym">Caerostris bankana</name>
    <dbReference type="NCBI Taxonomy" id="172846"/>
    <lineage>
        <taxon>Eukaryota</taxon>
        <taxon>Metazoa</taxon>
        <taxon>Ecdysozoa</taxon>
        <taxon>Arthropoda</taxon>
        <taxon>Chelicerata</taxon>
        <taxon>Arachnida</taxon>
        <taxon>Araneae</taxon>
        <taxon>Araneomorphae</taxon>
        <taxon>Entelegynae</taxon>
        <taxon>Araneoidea</taxon>
        <taxon>Araneidae</taxon>
        <taxon>Caerostris</taxon>
    </lineage>
</organism>
<dbReference type="EMBL" id="BPLR01011602">
    <property type="protein sequence ID" value="GIY47610.1"/>
    <property type="molecule type" value="Genomic_DNA"/>
</dbReference>
<accession>A0AAV4TMH3</accession>
<gene>
    <name evidence="2" type="ORF">CEXT_72731</name>
</gene>
<evidence type="ECO:0000313" key="3">
    <source>
        <dbReference type="Proteomes" id="UP001054945"/>
    </source>
</evidence>
<feature type="region of interest" description="Disordered" evidence="1">
    <location>
        <begin position="33"/>
        <end position="68"/>
    </location>
</feature>
<comment type="caution">
    <text evidence="2">The sequence shown here is derived from an EMBL/GenBank/DDBJ whole genome shotgun (WGS) entry which is preliminary data.</text>
</comment>
<keyword evidence="3" id="KW-1185">Reference proteome</keyword>
<dbReference type="Proteomes" id="UP001054945">
    <property type="component" value="Unassembled WGS sequence"/>
</dbReference>
<name>A0AAV4TMH3_CAEEX</name>
<evidence type="ECO:0000313" key="2">
    <source>
        <dbReference type="EMBL" id="GIY47610.1"/>
    </source>
</evidence>
<proteinExistence type="predicted"/>